<organism evidence="2">
    <name type="scientific">hydrothermal vent metagenome</name>
    <dbReference type="NCBI Taxonomy" id="652676"/>
    <lineage>
        <taxon>unclassified sequences</taxon>
        <taxon>metagenomes</taxon>
        <taxon>ecological metagenomes</taxon>
    </lineage>
</organism>
<feature type="transmembrane region" description="Helical" evidence="1">
    <location>
        <begin position="45"/>
        <end position="62"/>
    </location>
</feature>
<protein>
    <submittedName>
        <fullName evidence="2">Uncharacterized protein</fullName>
    </submittedName>
</protein>
<gene>
    <name evidence="2" type="ORF">MNBD_GAMMA21-35</name>
</gene>
<dbReference type="AlphaFoldDB" id="A0A3B1AA37"/>
<reference evidence="2" key="1">
    <citation type="submission" date="2018-06" db="EMBL/GenBank/DDBJ databases">
        <authorList>
            <person name="Zhirakovskaya E."/>
        </authorList>
    </citation>
    <scope>NUCLEOTIDE SEQUENCE</scope>
</reference>
<keyword evidence="1" id="KW-0472">Membrane</keyword>
<keyword evidence="1" id="KW-1133">Transmembrane helix</keyword>
<sequence>MKTKIKIFLYVTTGLFLTVSGISEWANIGFMWGPNYSVEGEAGSMNIIISIIGIVFILAAYIEYDLHKPATNGNKENETDNHDVDL</sequence>
<evidence type="ECO:0000313" key="2">
    <source>
        <dbReference type="EMBL" id="VAW90594.1"/>
    </source>
</evidence>
<dbReference type="EMBL" id="UOFR01000001">
    <property type="protein sequence ID" value="VAW90594.1"/>
    <property type="molecule type" value="Genomic_DNA"/>
</dbReference>
<accession>A0A3B1AA37</accession>
<keyword evidence="1" id="KW-0812">Transmembrane</keyword>
<evidence type="ECO:0000256" key="1">
    <source>
        <dbReference type="SAM" id="Phobius"/>
    </source>
</evidence>
<proteinExistence type="predicted"/>
<name>A0A3B1AA37_9ZZZZ</name>